<dbReference type="InterPro" id="IPR044992">
    <property type="entry name" value="ChyE-like"/>
</dbReference>
<comment type="similarity">
    <text evidence="1">Belongs to the cullin family.</text>
</comment>
<dbReference type="InterPro" id="IPR057975">
    <property type="entry name" value="TPR_ANAPC2"/>
</dbReference>
<organism evidence="3 4">
    <name type="scientific">Arxiozyma heterogenica</name>
    <dbReference type="NCBI Taxonomy" id="278026"/>
    <lineage>
        <taxon>Eukaryota</taxon>
        <taxon>Fungi</taxon>
        <taxon>Dikarya</taxon>
        <taxon>Ascomycota</taxon>
        <taxon>Saccharomycotina</taxon>
        <taxon>Saccharomycetes</taxon>
        <taxon>Saccharomycetales</taxon>
        <taxon>Saccharomycetaceae</taxon>
        <taxon>Arxiozyma</taxon>
    </lineage>
</organism>
<evidence type="ECO:0000256" key="1">
    <source>
        <dbReference type="PROSITE-ProRule" id="PRU00330"/>
    </source>
</evidence>
<dbReference type="InterPro" id="IPR029062">
    <property type="entry name" value="Class_I_gatase-like"/>
</dbReference>
<dbReference type="PANTHER" id="PTHR42695:SF5">
    <property type="entry name" value="GLUTAMINE AMIDOTRANSFERASE YLR126C-RELATED"/>
    <property type="match status" value="1"/>
</dbReference>
<protein>
    <recommendedName>
        <fullName evidence="2">Cullin family profile domain-containing protein</fullName>
    </recommendedName>
</protein>
<dbReference type="PROSITE" id="PS51273">
    <property type="entry name" value="GATASE_TYPE_1"/>
    <property type="match status" value="1"/>
</dbReference>
<proteinExistence type="inferred from homology"/>
<sequence length="1041" mass="120783">MISVDVLLGQLGDLQLEDDLNIVLQWLLPKEHQCHPPSLRVKDSIKKIVQFSNRQFNNGFKLYYYDIVRGQYFTFLNAHINSITYTQLYKLESEFYYPLQFIIILNDVNSMEDSLDNVIFSIRHYFIDTNKQFRNHLTSEIKYLIYKEDFNLCQELIKWIEESNSDNFNAKGLVLDIMLKEIENNCHRLMRGIWNDINIVKCCYDKFMNAVWPGFIKLLQTPDSVSSNNTNNNNRNTNITDDKDILGLIYNHFEKQFIDIRLDEIFELITNCSNTGPTLYELRDTISRYNGLIDEFVIKFLGQFQKFINDESRSTTEILATFIMSIDVFIYLNIRDHYLRVLTTFIKPILASRNDLIEIYLYSILNLNNKEFCLFNIIKPEGFEKLIYVLKGDHLLSFTSVSSDIGPLHIRNRHISFSSPSTTTVTTTTSTSLSFASNNKQDGMIIFDLLRQYQAWVPDGISMDPGKDMNMLKQNNNINKAVSTNKNIMKNAVIYGRSNLITDCLLSIIDDKDKLITILLNIITLKLLKTPNRKLGRKYLVAYHLIYKRIRYGHNLITFNDIIVSLDKHTSETNNANISNENNSTQNVDDIDSELIINDGQIKRYNDRIRYVTAIDEEEEIFVKFNKINVMLGDMKESDRLEKHIMQGDVRIYPKFVTSYYWNLKKINHRDHNSDAENRMKINNQLEDKLLSYTKGYNFLRPGRVIKYCKDDTIVSITLCDSNTHTETKHDVTMSQYSIIEKFDNNISKIKIDDLSRQCGMTDSELLNAAQYWIEKGILRYKDDHAAEWTHPYGTFDQMTIKLLDETVPYTLSREDVTYKVFDIYNGDIPTSEELNSDEYMGIFITGSRYDSFSEDTDWIIRLRELLVELLLTDEGNDKSKDMSVNAPPIVGICFGHQVIAHALGGRVDRNPLGYEGGVVPIDLNEIGVKLFGQNQINLSMVHNDAVLELPKHDPSIVNWGSTKRCSIQGFYKPGRLLTFQGHPEFVSEVAKRGWEKNLSNPNSKFSEKQVEEMERFTSSLENHGYTVAAEAIWKLFINEI</sequence>
<dbReference type="GO" id="GO:0005634">
    <property type="term" value="C:nucleus"/>
    <property type="evidence" value="ECO:0007669"/>
    <property type="project" value="TreeGrafter"/>
</dbReference>
<dbReference type="PANTHER" id="PTHR42695">
    <property type="entry name" value="GLUTAMINE AMIDOTRANSFERASE YLR126C-RELATED"/>
    <property type="match status" value="1"/>
</dbReference>
<dbReference type="InterPro" id="IPR036317">
    <property type="entry name" value="Cullin_homology_sf"/>
</dbReference>
<accession>A0AAN7ZWS5</accession>
<gene>
    <name evidence="3" type="ORF">RI543_004995</name>
</gene>
<dbReference type="PROSITE" id="PS50069">
    <property type="entry name" value="CULLIN_2"/>
    <property type="match status" value="1"/>
</dbReference>
<dbReference type="SUPFAM" id="SSF75632">
    <property type="entry name" value="Cullin homology domain"/>
    <property type="match status" value="1"/>
</dbReference>
<dbReference type="Proteomes" id="UP001306508">
    <property type="component" value="Unassembled WGS sequence"/>
</dbReference>
<evidence type="ECO:0000313" key="3">
    <source>
        <dbReference type="EMBL" id="KAK5773686.1"/>
    </source>
</evidence>
<keyword evidence="4" id="KW-1185">Reference proteome</keyword>
<dbReference type="SUPFAM" id="SSF52317">
    <property type="entry name" value="Class I glutamine amidotransferase-like"/>
    <property type="match status" value="1"/>
</dbReference>
<dbReference type="InterPro" id="IPR017926">
    <property type="entry name" value="GATASE"/>
</dbReference>
<dbReference type="Gene3D" id="3.30.230.130">
    <property type="entry name" value="Cullin, Chain C, Domain 2"/>
    <property type="match status" value="1"/>
</dbReference>
<evidence type="ECO:0000313" key="4">
    <source>
        <dbReference type="Proteomes" id="UP001306508"/>
    </source>
</evidence>
<dbReference type="InterPro" id="IPR016158">
    <property type="entry name" value="Cullin_homology"/>
</dbReference>
<evidence type="ECO:0000259" key="2">
    <source>
        <dbReference type="PROSITE" id="PS50069"/>
    </source>
</evidence>
<dbReference type="GO" id="GO:0005829">
    <property type="term" value="C:cytosol"/>
    <property type="evidence" value="ECO:0007669"/>
    <property type="project" value="TreeGrafter"/>
</dbReference>
<comment type="caution">
    <text evidence="3">The sequence shown here is derived from an EMBL/GenBank/DDBJ whole genome shotgun (WGS) entry which is preliminary data.</text>
</comment>
<dbReference type="AlphaFoldDB" id="A0AAN7ZWS5"/>
<dbReference type="Pfam" id="PF00117">
    <property type="entry name" value="GATase"/>
    <property type="match status" value="1"/>
</dbReference>
<dbReference type="CDD" id="cd01741">
    <property type="entry name" value="GATase1_1"/>
    <property type="match status" value="1"/>
</dbReference>
<dbReference type="Gene3D" id="3.40.50.880">
    <property type="match status" value="1"/>
</dbReference>
<dbReference type="EMBL" id="JAWIZZ010000071">
    <property type="protein sequence ID" value="KAK5773686.1"/>
    <property type="molecule type" value="Genomic_DNA"/>
</dbReference>
<name>A0AAN7ZWS5_9SACH</name>
<reference evidence="4" key="1">
    <citation type="submission" date="2023-07" db="EMBL/GenBank/DDBJ databases">
        <title>A draft genome of Kazachstania heterogenica Y-27499.</title>
        <authorList>
            <person name="Donic C."/>
            <person name="Kralova J.S."/>
            <person name="Fidel L."/>
            <person name="Ben-Dor S."/>
            <person name="Jung S."/>
        </authorList>
    </citation>
    <scope>NUCLEOTIDE SEQUENCE [LARGE SCALE GENOMIC DNA]</scope>
    <source>
        <strain evidence="4">Y27499</strain>
    </source>
</reference>
<dbReference type="Pfam" id="PF25773">
    <property type="entry name" value="TPR_ANAPC2"/>
    <property type="match status" value="1"/>
</dbReference>
<feature type="domain" description="Cullin family profile" evidence="2">
    <location>
        <begin position="615"/>
        <end position="774"/>
    </location>
</feature>